<evidence type="ECO:0000256" key="2">
    <source>
        <dbReference type="ARBA" id="ARBA00022741"/>
    </source>
</evidence>
<dbReference type="InterPro" id="IPR051515">
    <property type="entry name" value="IRG"/>
</dbReference>
<dbReference type="GeneID" id="115640609"/>
<dbReference type="PROSITE" id="PS51716">
    <property type="entry name" value="G_IRG"/>
    <property type="match status" value="3"/>
</dbReference>
<dbReference type="GO" id="GO:0005525">
    <property type="term" value="F:GTP binding"/>
    <property type="evidence" value="ECO:0007669"/>
    <property type="project" value="UniProtKB-KW"/>
</dbReference>
<keyword evidence="7" id="KW-1185">Reference proteome</keyword>
<reference evidence="6" key="1">
    <citation type="submission" date="2025-08" db="UniProtKB">
        <authorList>
            <consortium name="Ensembl"/>
        </authorList>
    </citation>
    <scope>IDENTIFICATION</scope>
</reference>
<evidence type="ECO:0000256" key="3">
    <source>
        <dbReference type="ARBA" id="ARBA00022801"/>
    </source>
</evidence>
<accession>A0A8C4YCL6</accession>
<evidence type="ECO:0000313" key="7">
    <source>
        <dbReference type="Proteomes" id="UP000694390"/>
    </source>
</evidence>
<feature type="domain" description="IRG-type G" evidence="5">
    <location>
        <begin position="873"/>
        <end position="1053"/>
    </location>
</feature>
<dbReference type="PANTHER" id="PTHR32341">
    <property type="entry name" value="INTERFERON-INDUCIBLE GTPASE"/>
    <property type="match status" value="1"/>
</dbReference>
<dbReference type="PANTHER" id="PTHR32341:SF10">
    <property type="entry name" value="INTERFERON-INDUCIBLE GTPASE 5"/>
    <property type="match status" value="1"/>
</dbReference>
<evidence type="ECO:0000256" key="1">
    <source>
        <dbReference type="ARBA" id="ARBA00005429"/>
    </source>
</evidence>
<dbReference type="AlphaFoldDB" id="A0A8C4YCL6"/>
<reference evidence="6" key="2">
    <citation type="submission" date="2025-09" db="UniProtKB">
        <authorList>
            <consortium name="Ensembl"/>
        </authorList>
    </citation>
    <scope>IDENTIFICATION</scope>
</reference>
<keyword evidence="4" id="KW-0342">GTP-binding</keyword>
<dbReference type="InterPro" id="IPR007743">
    <property type="entry name" value="Immunity-related_GTPase-like"/>
</dbReference>
<feature type="domain" description="IRG-type G" evidence="5">
    <location>
        <begin position="461"/>
        <end position="641"/>
    </location>
</feature>
<dbReference type="Ensembl" id="ENSGEVT00005024520.1">
    <property type="protein sequence ID" value="ENSGEVP00005023319.1"/>
    <property type="gene ID" value="ENSGEVG00005016570.1"/>
</dbReference>
<protein>
    <submittedName>
        <fullName evidence="6">Uncharacterized LOC115640609</fullName>
    </submittedName>
</protein>
<dbReference type="InterPro" id="IPR027417">
    <property type="entry name" value="P-loop_NTPase"/>
</dbReference>
<dbReference type="GO" id="GO:0016787">
    <property type="term" value="F:hydrolase activity"/>
    <property type="evidence" value="ECO:0007669"/>
    <property type="project" value="UniProtKB-KW"/>
</dbReference>
<evidence type="ECO:0000256" key="4">
    <source>
        <dbReference type="ARBA" id="ARBA00023134"/>
    </source>
</evidence>
<dbReference type="RefSeq" id="XP_030399355.1">
    <property type="nucleotide sequence ID" value="XM_030543495.1"/>
</dbReference>
<dbReference type="InterPro" id="IPR030385">
    <property type="entry name" value="G_IRG_dom"/>
</dbReference>
<keyword evidence="2" id="KW-0547">Nucleotide-binding</keyword>
<gene>
    <name evidence="6" type="primary">LOC115640609</name>
</gene>
<dbReference type="RefSeq" id="XP_030399358.1">
    <property type="nucleotide sequence ID" value="XM_030543498.1"/>
</dbReference>
<dbReference type="SUPFAM" id="SSF52540">
    <property type="entry name" value="P-loop containing nucleoside triphosphate hydrolases"/>
    <property type="match status" value="3"/>
</dbReference>
<organism evidence="6 7">
    <name type="scientific">Gopherus evgoodei</name>
    <name type="common">Goodes thornscrub tortoise</name>
    <dbReference type="NCBI Taxonomy" id="1825980"/>
    <lineage>
        <taxon>Eukaryota</taxon>
        <taxon>Metazoa</taxon>
        <taxon>Chordata</taxon>
        <taxon>Craniata</taxon>
        <taxon>Vertebrata</taxon>
        <taxon>Euteleostomi</taxon>
        <taxon>Archelosauria</taxon>
        <taxon>Testudinata</taxon>
        <taxon>Testudines</taxon>
        <taxon>Cryptodira</taxon>
        <taxon>Durocryptodira</taxon>
        <taxon>Testudinoidea</taxon>
        <taxon>Testudinidae</taxon>
        <taxon>Gopherus</taxon>
    </lineage>
</organism>
<dbReference type="GO" id="GO:0016020">
    <property type="term" value="C:membrane"/>
    <property type="evidence" value="ECO:0007669"/>
    <property type="project" value="InterPro"/>
</dbReference>
<comment type="similarity">
    <text evidence="1">Belongs to the TRAFAC class dynamin-like GTPase superfamily. IRG family.</text>
</comment>
<evidence type="ECO:0000259" key="5">
    <source>
        <dbReference type="PROSITE" id="PS51716"/>
    </source>
</evidence>
<dbReference type="GeneTree" id="ENSGT00950000183007"/>
<dbReference type="FunFam" id="3.40.50.300:FF:000541">
    <property type="entry name" value="Immunity related GTPase M"/>
    <property type="match status" value="3"/>
</dbReference>
<evidence type="ECO:0000313" key="6">
    <source>
        <dbReference type="Ensembl" id="ENSGEVP00005023319.1"/>
    </source>
</evidence>
<dbReference type="Pfam" id="PF05049">
    <property type="entry name" value="IIGP"/>
    <property type="match status" value="3"/>
</dbReference>
<dbReference type="Gene3D" id="3.40.50.300">
    <property type="entry name" value="P-loop containing nucleotide triphosphate hydrolases"/>
    <property type="match status" value="3"/>
</dbReference>
<keyword evidence="3" id="KW-0378">Hydrolase</keyword>
<sequence>MELPKGAMAGGSQELDFKLPTMSKEDLEELQDAIDRGNLSAAASKVQESLELLKNARLDIAIMGEAGAGKSSFINAIRGLEDDDQDAAMVGIMETTMEPFAYSYPKLPNVRMWDLPGIGISRFRPDLYLQQVNFAHYDFFIILVSHRFTSMHADLVWEIQRMGKKFYYVYSKVDVDLCNERRKRNFSQEDVLQRIRSNCIESLQRQGVSSPQVFLISRSEFDKYDGPRLQEALADELDAHKRHVFLLGLSSIFRPIFDRKMKVLQGQVRVQARTISASLIPGLSIACDVPQLMGCMASYCKSFGLDDDSLVNLAQRVGKPVVDLRAVIRSPIGKEISSRFTLNLLAKARADCMTRTRHILSVIPLIGRLVEAQMAFSVTCTVLQHFLDNVAEDAQRVLIKALEVEEKKELDATGEASSGIFLDLDIKLPSMSEEEFKQLKAAIQMGSLSEVVSKLEQSKNTKLNIAITGESGCGKSSFINAMLGLDDDDKDAAKVDVAKTTMEPTPYPHPKHPNITMWELPGIGTPSFRPDSYLQQVNFACYDFFIIIASERFKSTHVDLAQEIHRVEKKFFFVRSKVDVDLQNEKRKKSFSEGRILQKIRDDCVTWFQGEGMSSPQVFLVSRWEFGKYDSTQLQETLADDLDLFKRHVFLLSLPNISRPILERKKKALQGEVWKQALVSCTISAIPIPGLPVVCDIPWLMGCMASYRKAFDLDDNSLVYLAKMTGKPIADLRAVVRSPLTEEISKDITLNLLAKAKADYMTRTKRILSGLPLVGTSIEAELSFWVTYTVLRRFLDDIAEDAQTVLTKALDKEEIVEMAAAEETSWSLFQDLDVKVPGMSEKDVEELKAAIETGNLSEAAQKAQEALELSKNTNLNIAVTGESGSGKSSFINAMLGLADDDKGAAEVGIIEITTEPIAYLHPTLPNVKMWDLPGIGTPSFRPDTYFQQVSFARYDFFIIVTSKRFRSCNADLAQEIQKMGKKFYFVRSKVDEDLRNDSRKRNYNQETTLQKIRDNCVEKLRSEGVNSPQVFLTSRWEFDQYDSPQLQETLANELDSHKRHVFLLALPNISRPILDKKKEALKNQIWKRALKSCAIAAVPIPHLSVSCDVDILVESMTEYCKVFGLDEESLDRLSKQVRKPVSQLKDVIKTPLAKEISREDALKLLGQVSGSAMRYTYSRYLHGFVKSSKPTDLAWEQGDKEMGETMIKIKKYISLLPVYGTLLAAEISFLVIDYALHYFLDGVAEDAHRVLTQALEVAEKKSI</sequence>
<name>A0A8C4YCL6_9SAUR</name>
<dbReference type="Proteomes" id="UP000694390">
    <property type="component" value="Unassembled WGS sequence"/>
</dbReference>
<dbReference type="RefSeq" id="XP_030399356.1">
    <property type="nucleotide sequence ID" value="XM_030543496.1"/>
</dbReference>
<dbReference type="RefSeq" id="XP_030399357.1">
    <property type="nucleotide sequence ID" value="XM_030543497.1"/>
</dbReference>
<dbReference type="OrthoDB" id="422720at2759"/>
<feature type="domain" description="IRG-type G" evidence="5">
    <location>
        <begin position="56"/>
        <end position="236"/>
    </location>
</feature>
<proteinExistence type="inferred from homology"/>